<protein>
    <submittedName>
        <fullName evidence="1">Uncharacterized protein</fullName>
    </submittedName>
</protein>
<dbReference type="EMBL" id="PVZS01000008">
    <property type="protein sequence ID" value="PSC05375.1"/>
    <property type="molecule type" value="Genomic_DNA"/>
</dbReference>
<dbReference type="Proteomes" id="UP000239772">
    <property type="component" value="Unassembled WGS sequence"/>
</dbReference>
<comment type="caution">
    <text evidence="1">The sequence shown here is derived from an EMBL/GenBank/DDBJ whole genome shotgun (WGS) entry which is preliminary data.</text>
</comment>
<dbReference type="RefSeq" id="WP_106336384.1">
    <property type="nucleotide sequence ID" value="NZ_PVZS01000008.1"/>
</dbReference>
<keyword evidence="2" id="KW-1185">Reference proteome</keyword>
<dbReference type="AlphaFoldDB" id="A0A2T1HUN5"/>
<evidence type="ECO:0000313" key="2">
    <source>
        <dbReference type="Proteomes" id="UP000239772"/>
    </source>
</evidence>
<accession>A0A2T1HUN5</accession>
<evidence type="ECO:0000313" key="1">
    <source>
        <dbReference type="EMBL" id="PSC05375.1"/>
    </source>
</evidence>
<reference evidence="2" key="1">
    <citation type="submission" date="2018-03" db="EMBL/GenBank/DDBJ databases">
        <authorList>
            <person name="Sun L."/>
            <person name="Liu H."/>
            <person name="Chen W."/>
            <person name="Huang K."/>
            <person name="Liu W."/>
            <person name="Gao X."/>
        </authorList>
    </citation>
    <scope>NUCLEOTIDE SEQUENCE [LARGE SCALE GENOMIC DNA]</scope>
    <source>
        <strain evidence="2">SH9</strain>
    </source>
</reference>
<proteinExistence type="predicted"/>
<organism evidence="1 2">
    <name type="scientific">Alsobacter soli</name>
    <dbReference type="NCBI Taxonomy" id="2109933"/>
    <lineage>
        <taxon>Bacteria</taxon>
        <taxon>Pseudomonadati</taxon>
        <taxon>Pseudomonadota</taxon>
        <taxon>Alphaproteobacteria</taxon>
        <taxon>Hyphomicrobiales</taxon>
        <taxon>Alsobacteraceae</taxon>
        <taxon>Alsobacter</taxon>
    </lineage>
</organism>
<gene>
    <name evidence="1" type="ORF">SLNSH_09260</name>
</gene>
<name>A0A2T1HUN5_9HYPH</name>
<sequence>MPTLWRIWTAVGADAYEFIGEATGDSFAAACASFAERNPAFAKDFDPHALRYQGFALVPLERRIDGQAVQFRGDQPG</sequence>